<keyword evidence="1" id="KW-0472">Membrane</keyword>
<comment type="caution">
    <text evidence="3">The sequence shown here is derived from an EMBL/GenBank/DDBJ whole genome shotgun (WGS) entry which is preliminary data.</text>
</comment>
<keyword evidence="1" id="KW-0812">Transmembrane</keyword>
<protein>
    <recommendedName>
        <fullName evidence="2">Secretion system C-terminal sorting domain-containing protein</fullName>
    </recommendedName>
</protein>
<dbReference type="Pfam" id="PF18962">
    <property type="entry name" value="Por_Secre_tail"/>
    <property type="match status" value="1"/>
</dbReference>
<keyword evidence="1" id="KW-1133">Transmembrane helix</keyword>
<evidence type="ECO:0000256" key="1">
    <source>
        <dbReference type="SAM" id="Phobius"/>
    </source>
</evidence>
<feature type="domain" description="Secretion system C-terminal sorting" evidence="2">
    <location>
        <begin position="520"/>
        <end position="588"/>
    </location>
</feature>
<evidence type="ECO:0000313" key="3">
    <source>
        <dbReference type="EMBL" id="MPL88538.1"/>
    </source>
</evidence>
<proteinExistence type="predicted"/>
<evidence type="ECO:0000259" key="2">
    <source>
        <dbReference type="Pfam" id="PF18962"/>
    </source>
</evidence>
<dbReference type="InterPro" id="IPR026444">
    <property type="entry name" value="Secre_tail"/>
</dbReference>
<feature type="transmembrane region" description="Helical" evidence="1">
    <location>
        <begin position="36"/>
        <end position="55"/>
    </location>
</feature>
<reference evidence="3" key="1">
    <citation type="submission" date="2019-08" db="EMBL/GenBank/DDBJ databases">
        <authorList>
            <person name="Kucharzyk K."/>
            <person name="Murdoch R.W."/>
            <person name="Higgins S."/>
            <person name="Loffler F."/>
        </authorList>
    </citation>
    <scope>NUCLEOTIDE SEQUENCE</scope>
</reference>
<dbReference type="NCBIfam" id="TIGR04183">
    <property type="entry name" value="Por_Secre_tail"/>
    <property type="match status" value="1"/>
</dbReference>
<dbReference type="AlphaFoldDB" id="A0A644VB36"/>
<gene>
    <name evidence="3" type="ORF">SDC9_34563</name>
</gene>
<accession>A0A644VB36</accession>
<organism evidence="3">
    <name type="scientific">bioreactor metagenome</name>
    <dbReference type="NCBI Taxonomy" id="1076179"/>
    <lineage>
        <taxon>unclassified sequences</taxon>
        <taxon>metagenomes</taxon>
        <taxon>ecological metagenomes</taxon>
    </lineage>
</organism>
<dbReference type="EMBL" id="VSSQ01000259">
    <property type="protein sequence ID" value="MPL88538.1"/>
    <property type="molecule type" value="Genomic_DNA"/>
</dbReference>
<sequence>MKDSGENSVQYQLNFVADSVYFAKVLFSKSTFMKNLFTSFAALLMAGMFFTHYSAMGQEVLYSNHFNDPTGQLPPGWVLDGAQAPWSVASSAMAGGEAPELFLGFSFASGLSRLISPVINIEGHQELCLRFKQYLFNYEMDYGEIIGVDVTYDGGATWEALMEKPVGLLNIPQDEFSYYFTAPQGSGQLQFAFRFEGNNYAINFWAIDDLFVESPVDHDLLTGYFSGNNTPAAGEEQLYFLEVINGGAIAQQDYTVNLFSGDGTLLSTAAGLPVAFGEKMYHLFWWTPSTDNIGSMDIYAEIEFADDQHTDNNRTASLVIYVQPAGIEYVQIGSGSHPLNSLPCNFFNLHSYTQSLYLPEEVGVSGFPLTGLQYTCQFDVDLEEVTVQILLGETAQTNLADNWINPATLTPVFNGTIDFSKGFNNLYIPLDNPYTYNGGNLVVQTVKSFSEMVVGAVFISSIDTGASRSRIAERDDMPFNPMTLPEFGYSVDYYPNITLFYSTGITSAEPALDLPVVSAYPNPVSSRLFVKSGERMTEVRITDLAGREILRENAVSQEYALNVENLTPGLYLLQVKTAAGTATRKVQVLR</sequence>
<name>A0A644VB36_9ZZZZ</name>